<gene>
    <name evidence="2" type="ORF">GBZ86_08735</name>
</gene>
<dbReference type="InterPro" id="IPR029063">
    <property type="entry name" value="SAM-dependent_MTases_sf"/>
</dbReference>
<dbReference type="CDD" id="cd02440">
    <property type="entry name" value="AdoMet_MTases"/>
    <property type="match status" value="1"/>
</dbReference>
<protein>
    <submittedName>
        <fullName evidence="2">SAM-dependent methyltransferase</fullName>
    </submittedName>
</protein>
<evidence type="ECO:0000313" key="3">
    <source>
        <dbReference type="Proteomes" id="UP000430345"/>
    </source>
</evidence>
<accession>A0A6I1MNK1</accession>
<dbReference type="SUPFAM" id="SSF53335">
    <property type="entry name" value="S-adenosyl-L-methionine-dependent methyltransferases"/>
    <property type="match status" value="1"/>
</dbReference>
<evidence type="ECO:0000313" key="2">
    <source>
        <dbReference type="EMBL" id="MPQ43842.1"/>
    </source>
</evidence>
<dbReference type="GO" id="GO:0008168">
    <property type="term" value="F:methyltransferase activity"/>
    <property type="evidence" value="ECO:0007669"/>
    <property type="project" value="UniProtKB-KW"/>
</dbReference>
<name>A0A6I1MNK1_9CLOT</name>
<proteinExistence type="predicted"/>
<organism evidence="2 3">
    <name type="scientific">Clostridium tarantellae</name>
    <dbReference type="NCBI Taxonomy" id="39493"/>
    <lineage>
        <taxon>Bacteria</taxon>
        <taxon>Bacillati</taxon>
        <taxon>Bacillota</taxon>
        <taxon>Clostridia</taxon>
        <taxon>Eubacteriales</taxon>
        <taxon>Clostridiaceae</taxon>
        <taxon>Clostridium</taxon>
    </lineage>
</organism>
<comment type="caution">
    <text evidence="2">The sequence shown here is derived from an EMBL/GenBank/DDBJ whole genome shotgun (WGS) entry which is preliminary data.</text>
</comment>
<dbReference type="RefSeq" id="WP_152889742.1">
    <property type="nucleotide sequence ID" value="NZ_WHJC01000113.1"/>
</dbReference>
<dbReference type="Gene3D" id="3.40.50.150">
    <property type="entry name" value="Vaccinia Virus protein VP39"/>
    <property type="match status" value="1"/>
</dbReference>
<keyword evidence="2" id="KW-0489">Methyltransferase</keyword>
<dbReference type="EMBL" id="WHJC01000113">
    <property type="protein sequence ID" value="MPQ43842.1"/>
    <property type="molecule type" value="Genomic_DNA"/>
</dbReference>
<feature type="domain" description="Ribosomal RNA large subunit methyltransferase K/L-like methyltransferase" evidence="1">
    <location>
        <begin position="169"/>
        <end position="257"/>
    </location>
</feature>
<dbReference type="GO" id="GO:0032259">
    <property type="term" value="P:methylation"/>
    <property type="evidence" value="ECO:0007669"/>
    <property type="project" value="UniProtKB-KW"/>
</dbReference>
<sequence>MIENLNKHKLKEYFYVINYPHYEKELCEMEIKYIFNSVLNKKYFFSNKEINPSRSAFIKHSISIIYSANSLKEITDKILEDKLSYDNFKVCYVKSEDGDVEYNERLNSLKEIGFVINGFPDIHNPSVILGVTKVKDRWIFGEYNKNDFKWHNHDNKPYSYSNSLGVKTSKAVVNIAVGNDLKCSVVDPCCGVGTVVIEALDLGINIKGYEINESIAYNAKKNLEFLGFKDVVKHKDMHTIEEFFDVAIVDLPYGLFTPTTIIEQREILKTARKISKKMILITSEDMEKHITSLGFKIIDKCIVYKNNFKRRITVCI</sequence>
<keyword evidence="2" id="KW-0808">Transferase</keyword>
<reference evidence="2 3" key="1">
    <citation type="submission" date="2019-10" db="EMBL/GenBank/DDBJ databases">
        <title>The Genome Sequence of Clostridium tarantellae Isolated from Fish Brain.</title>
        <authorList>
            <person name="Bano L."/>
            <person name="Kiel M."/>
            <person name="Sales G."/>
            <person name="Doxey A.C."/>
            <person name="Mansfield M.J."/>
            <person name="Schiavone M."/>
            <person name="Rossetto O."/>
            <person name="Pirazzini M."/>
            <person name="Dobrindt U."/>
            <person name="Montecucco C."/>
        </authorList>
    </citation>
    <scope>NUCLEOTIDE SEQUENCE [LARGE SCALE GENOMIC DNA]</scope>
    <source>
        <strain evidence="2 3">DSM 3997</strain>
    </source>
</reference>
<dbReference type="InterPro" id="IPR000241">
    <property type="entry name" value="RlmKL-like_Mtase"/>
</dbReference>
<keyword evidence="3" id="KW-1185">Reference proteome</keyword>
<evidence type="ECO:0000259" key="1">
    <source>
        <dbReference type="Pfam" id="PF01170"/>
    </source>
</evidence>
<dbReference type="AlphaFoldDB" id="A0A6I1MNK1"/>
<dbReference type="Proteomes" id="UP000430345">
    <property type="component" value="Unassembled WGS sequence"/>
</dbReference>
<dbReference type="Pfam" id="PF01170">
    <property type="entry name" value="UPF0020"/>
    <property type="match status" value="1"/>
</dbReference>
<dbReference type="OrthoDB" id="9791556at2"/>